<evidence type="ECO:0000256" key="5">
    <source>
        <dbReference type="ARBA" id="ARBA00022519"/>
    </source>
</evidence>
<reference evidence="13 14" key="1">
    <citation type="submission" date="2020-08" db="EMBL/GenBank/DDBJ databases">
        <title>Genomic Encyclopedia of Type Strains, Phase IV (KMG-IV): sequencing the most valuable type-strain genomes for metagenomic binning, comparative biology and taxonomic classification.</title>
        <authorList>
            <person name="Goeker M."/>
        </authorList>
    </citation>
    <scope>NUCLEOTIDE SEQUENCE [LARGE SCALE GENOMIC DNA]</scope>
    <source>
        <strain evidence="13 14">DSM 24163</strain>
    </source>
</reference>
<sequence>MPARHLIRLLPDRSAEWLSLGRDGRVLAGPQPGLPAERADDTVVLLPAQDVLLLQAPRVAKQRRQLEQAIPYAIEDQLAAPVEQQHVALSERNDGDSVALAVIARPCLDAWLATLREAGIAPDRALPESVLLPFAAGTPTVWVEGTRAIVRYAESGAFAGSVAELPDWLALLQAGGHVPGTLRWIGDASAAAALPDGWTVAHEPCAEPLRWLAARLAEASGPDLLQGDYAARRQGDDARRVWRWAAGLAAVGVLAAFAQAGIERWQLQARHQAQRAEMEALLRQAMPGVTRIVDAKAQLAGEYARQRGAGDGSGGLALLASIAPVLAGSGAYSIDTLDYRADTIELTIRTSDVARLDALRESLAAIPSVMAEVTSAVPGSGGVEGKLRVRRSGA</sequence>
<dbReference type="PIRSF" id="PIRSF015761">
    <property type="entry name" value="Protein_L"/>
    <property type="match status" value="1"/>
</dbReference>
<feature type="domain" description="GspL periplasmic" evidence="12">
    <location>
        <begin position="240"/>
        <end position="391"/>
    </location>
</feature>
<protein>
    <recommendedName>
        <fullName evidence="10">Type II secretion system protein L</fullName>
        <shortName evidence="10">T2SS protein L</shortName>
    </recommendedName>
</protein>
<keyword evidence="3 10" id="KW-0813">Transport</keyword>
<dbReference type="AlphaFoldDB" id="A0A7W8D3F5"/>
<dbReference type="InterPro" id="IPR043129">
    <property type="entry name" value="ATPase_NBD"/>
</dbReference>
<dbReference type="NCBIfam" id="TIGR01709">
    <property type="entry name" value="typeII_sec_gspL"/>
    <property type="match status" value="1"/>
</dbReference>
<evidence type="ECO:0000259" key="11">
    <source>
        <dbReference type="Pfam" id="PF05134"/>
    </source>
</evidence>
<comment type="function">
    <text evidence="10">Inner membrane component of the type II secretion system required for the energy-dependent secretion of extracellular factors such as proteases and toxins from the periplasm.</text>
</comment>
<dbReference type="GO" id="GO:0015627">
    <property type="term" value="C:type II protein secretion system complex"/>
    <property type="evidence" value="ECO:0007669"/>
    <property type="project" value="InterPro"/>
</dbReference>
<evidence type="ECO:0000313" key="14">
    <source>
        <dbReference type="Proteomes" id="UP000521199"/>
    </source>
</evidence>
<dbReference type="Pfam" id="PF12693">
    <property type="entry name" value="GspL_C"/>
    <property type="match status" value="1"/>
</dbReference>
<dbReference type="SUPFAM" id="SSF53067">
    <property type="entry name" value="Actin-like ATPase domain"/>
    <property type="match status" value="1"/>
</dbReference>
<dbReference type="GO" id="GO:0009276">
    <property type="term" value="C:Gram-negative-bacterium-type cell wall"/>
    <property type="evidence" value="ECO:0007669"/>
    <property type="project" value="InterPro"/>
</dbReference>
<dbReference type="GO" id="GO:0005886">
    <property type="term" value="C:plasma membrane"/>
    <property type="evidence" value="ECO:0007669"/>
    <property type="project" value="UniProtKB-SubCell"/>
</dbReference>
<gene>
    <name evidence="13" type="ORF">HNQ52_000751</name>
</gene>
<comment type="caution">
    <text evidence="13">The sequence shown here is derived from an EMBL/GenBank/DDBJ whole genome shotgun (WGS) entry which is preliminary data.</text>
</comment>
<evidence type="ECO:0000256" key="7">
    <source>
        <dbReference type="ARBA" id="ARBA00022927"/>
    </source>
</evidence>
<keyword evidence="9" id="KW-0472">Membrane</keyword>
<proteinExistence type="inferred from homology"/>
<evidence type="ECO:0000256" key="9">
    <source>
        <dbReference type="ARBA" id="ARBA00023136"/>
    </source>
</evidence>
<evidence type="ECO:0000256" key="10">
    <source>
        <dbReference type="PIRNR" id="PIRNR015761"/>
    </source>
</evidence>
<evidence type="ECO:0000256" key="2">
    <source>
        <dbReference type="ARBA" id="ARBA00005318"/>
    </source>
</evidence>
<evidence type="ECO:0000313" key="13">
    <source>
        <dbReference type="EMBL" id="MBB5207235.1"/>
    </source>
</evidence>
<evidence type="ECO:0000256" key="1">
    <source>
        <dbReference type="ARBA" id="ARBA00004377"/>
    </source>
</evidence>
<evidence type="ECO:0000259" key="12">
    <source>
        <dbReference type="Pfam" id="PF12693"/>
    </source>
</evidence>
<dbReference type="Gene3D" id="3.30.1360.100">
    <property type="entry name" value="General secretion pathway protein M, EpsM"/>
    <property type="match status" value="1"/>
</dbReference>
<dbReference type="Proteomes" id="UP000521199">
    <property type="component" value="Unassembled WGS sequence"/>
</dbReference>
<dbReference type="InterPro" id="IPR025691">
    <property type="entry name" value="GspL_pp_dom"/>
</dbReference>
<keyword evidence="8" id="KW-1133">Transmembrane helix</keyword>
<name>A0A7W8D3F5_9GAMM</name>
<accession>A0A7W8D3F5</accession>
<dbReference type="GO" id="GO:0015628">
    <property type="term" value="P:protein secretion by the type II secretion system"/>
    <property type="evidence" value="ECO:0007669"/>
    <property type="project" value="InterPro"/>
</dbReference>
<evidence type="ECO:0000256" key="4">
    <source>
        <dbReference type="ARBA" id="ARBA00022475"/>
    </source>
</evidence>
<dbReference type="Pfam" id="PF05134">
    <property type="entry name" value="T2SSL"/>
    <property type="match status" value="1"/>
</dbReference>
<dbReference type="EMBL" id="JACHHP010000001">
    <property type="protein sequence ID" value="MBB5207235.1"/>
    <property type="molecule type" value="Genomic_DNA"/>
</dbReference>
<dbReference type="CDD" id="cd24017">
    <property type="entry name" value="ASKHA_T2SSL_N"/>
    <property type="match status" value="1"/>
</dbReference>
<dbReference type="RefSeq" id="WP_183959753.1">
    <property type="nucleotide sequence ID" value="NZ_JACHHP010000001.1"/>
</dbReference>
<keyword evidence="14" id="KW-1185">Reference proteome</keyword>
<evidence type="ECO:0000256" key="6">
    <source>
        <dbReference type="ARBA" id="ARBA00022692"/>
    </source>
</evidence>
<keyword evidence="5" id="KW-0997">Cell inner membrane</keyword>
<keyword evidence="4" id="KW-1003">Cell membrane</keyword>
<organism evidence="13 14">
    <name type="scientific">Chiayiivirga flava</name>
    <dbReference type="NCBI Taxonomy" id="659595"/>
    <lineage>
        <taxon>Bacteria</taxon>
        <taxon>Pseudomonadati</taxon>
        <taxon>Pseudomonadota</taxon>
        <taxon>Gammaproteobacteria</taxon>
        <taxon>Lysobacterales</taxon>
        <taxon>Lysobacteraceae</taxon>
        <taxon>Chiayiivirga</taxon>
    </lineage>
</organism>
<comment type="similarity">
    <text evidence="2 10">Belongs to the GSP L family.</text>
</comment>
<evidence type="ECO:0000256" key="8">
    <source>
        <dbReference type="ARBA" id="ARBA00022989"/>
    </source>
</evidence>
<keyword evidence="7 10" id="KW-0653">Protein transport</keyword>
<feature type="domain" description="GspL cytoplasmic actin-ATPase-like" evidence="11">
    <location>
        <begin position="41"/>
        <end position="231"/>
    </location>
</feature>
<dbReference type="Gene3D" id="3.30.420.380">
    <property type="match status" value="1"/>
</dbReference>
<dbReference type="InterPro" id="IPR007812">
    <property type="entry name" value="T2SS_protein-GspL"/>
</dbReference>
<comment type="subcellular location">
    <subcellularLocation>
        <location evidence="1">Cell inner membrane</location>
        <topology evidence="1">Single-pass membrane protein</topology>
    </subcellularLocation>
</comment>
<evidence type="ECO:0000256" key="3">
    <source>
        <dbReference type="ARBA" id="ARBA00022448"/>
    </source>
</evidence>
<dbReference type="InterPro" id="IPR024230">
    <property type="entry name" value="GspL_cyto_dom"/>
</dbReference>
<keyword evidence="6" id="KW-0812">Transmembrane</keyword>